<dbReference type="EMBL" id="VSSQ01075249">
    <property type="protein sequence ID" value="MPN25899.1"/>
    <property type="molecule type" value="Genomic_DNA"/>
</dbReference>
<feature type="transmembrane region" description="Helical" evidence="1">
    <location>
        <begin position="24"/>
        <end position="44"/>
    </location>
</feature>
<reference evidence="2" key="1">
    <citation type="submission" date="2019-08" db="EMBL/GenBank/DDBJ databases">
        <authorList>
            <person name="Kucharzyk K."/>
            <person name="Murdoch R.W."/>
            <person name="Higgins S."/>
            <person name="Loffler F."/>
        </authorList>
    </citation>
    <scope>NUCLEOTIDE SEQUENCE</scope>
</reference>
<proteinExistence type="predicted"/>
<dbReference type="Pfam" id="PF14808">
    <property type="entry name" value="TMEM164"/>
    <property type="match status" value="1"/>
</dbReference>
<keyword evidence="1" id="KW-0472">Membrane</keyword>
<dbReference type="AlphaFoldDB" id="A0A645GJA4"/>
<keyword evidence="1" id="KW-0812">Transmembrane</keyword>
<dbReference type="InterPro" id="IPR011737">
    <property type="entry name" value="CHP02206_TP0381"/>
</dbReference>
<keyword evidence="1" id="KW-1133">Transmembrane helix</keyword>
<organism evidence="2">
    <name type="scientific">bioreactor metagenome</name>
    <dbReference type="NCBI Taxonomy" id="1076179"/>
    <lineage>
        <taxon>unclassified sequences</taxon>
        <taxon>metagenomes</taxon>
        <taxon>ecological metagenomes</taxon>
    </lineage>
</organism>
<gene>
    <name evidence="2" type="ORF">SDC9_173320</name>
</gene>
<accession>A0A645GJA4</accession>
<evidence type="ECO:0000256" key="1">
    <source>
        <dbReference type="SAM" id="Phobius"/>
    </source>
</evidence>
<dbReference type="NCBIfam" id="TIGR02206">
    <property type="entry name" value="intg_mem_TP0381"/>
    <property type="match status" value="1"/>
</dbReference>
<sequence>MALILLVNESGWHLWNYVNGTWDIQTMLPLHLCSVFVFLSAIMLMTRSYAIFEFAFFLGIAGAMQAFLTPDLGIYSFPHFRYFQVFVSHGLIIASALYMLIVEHQRPTWKSLLKVVIVGNLYFVVLFFINRAIGSNYMFTSHKPETASLLDVLGPWPWYLLAEEALAAVVFTLFYLPFAISDGIKKKKAAS</sequence>
<comment type="caution">
    <text evidence="2">The sequence shown here is derived from an EMBL/GenBank/DDBJ whole genome shotgun (WGS) entry which is preliminary data.</text>
</comment>
<feature type="transmembrane region" description="Helical" evidence="1">
    <location>
        <begin position="80"/>
        <end position="100"/>
    </location>
</feature>
<feature type="transmembrane region" description="Helical" evidence="1">
    <location>
        <begin position="51"/>
        <end position="68"/>
    </location>
</feature>
<feature type="transmembrane region" description="Helical" evidence="1">
    <location>
        <begin position="158"/>
        <end position="178"/>
    </location>
</feature>
<evidence type="ECO:0008006" key="3">
    <source>
        <dbReference type="Google" id="ProtNLM"/>
    </source>
</evidence>
<evidence type="ECO:0000313" key="2">
    <source>
        <dbReference type="EMBL" id="MPN25899.1"/>
    </source>
</evidence>
<feature type="transmembrane region" description="Helical" evidence="1">
    <location>
        <begin position="112"/>
        <end position="133"/>
    </location>
</feature>
<protein>
    <recommendedName>
        <fullName evidence="3">TIGR02206 family membrane protein</fullName>
    </recommendedName>
</protein>
<name>A0A645GJA4_9ZZZZ</name>